<dbReference type="PANTHER" id="PTHR30461">
    <property type="entry name" value="DNA-INVERTASE FROM LAMBDOID PROPHAGE"/>
    <property type="match status" value="1"/>
</dbReference>
<evidence type="ECO:0000259" key="6">
    <source>
        <dbReference type="PROSITE" id="PS51737"/>
    </source>
</evidence>
<evidence type="ECO:0000256" key="1">
    <source>
        <dbReference type="ARBA" id="ARBA00023125"/>
    </source>
</evidence>
<dbReference type="InterPro" id="IPR038109">
    <property type="entry name" value="DNA_bind_recomb_sf"/>
</dbReference>
<evidence type="ECO:0000259" key="5">
    <source>
        <dbReference type="PROSITE" id="PS51736"/>
    </source>
</evidence>
<evidence type="ECO:0000313" key="8">
    <source>
        <dbReference type="Proteomes" id="UP001596183"/>
    </source>
</evidence>
<dbReference type="CDD" id="cd00338">
    <property type="entry name" value="Ser_Recombinase"/>
    <property type="match status" value="1"/>
</dbReference>
<protein>
    <submittedName>
        <fullName evidence="7">Recombinase family protein</fullName>
    </submittedName>
</protein>
<dbReference type="RefSeq" id="WP_381211652.1">
    <property type="nucleotide sequence ID" value="NZ_JBHSPC010000038.1"/>
</dbReference>
<feature type="domain" description="Recombinase" evidence="6">
    <location>
        <begin position="178"/>
        <end position="341"/>
    </location>
</feature>
<organism evidence="7 8">
    <name type="scientific">Streptomyces incanus</name>
    <dbReference type="NCBI Taxonomy" id="887453"/>
    <lineage>
        <taxon>Bacteria</taxon>
        <taxon>Bacillati</taxon>
        <taxon>Actinomycetota</taxon>
        <taxon>Actinomycetes</taxon>
        <taxon>Kitasatosporales</taxon>
        <taxon>Streptomycetaceae</taxon>
        <taxon>Streptomyces</taxon>
    </lineage>
</organism>
<feature type="coiled-coil region" evidence="3">
    <location>
        <begin position="446"/>
        <end position="505"/>
    </location>
</feature>
<sequence length="591" mass="65512">MELVALGDRDQDMIRAVTYERQSHKSETDSQASPKMQRDKSIAHINSQDNWVHIDTDYSDVGLSGYDPNVYRPGFERLMEDARARKFDVVVIYMLSRLTRQGAAEALKIQQELAKCGVALVSTQEPFINTSNDNPFGVAFFALIAGLAHQESKNKSKFIRDAFAELKSKGSHSSGPVPYGFEAEPVNVDGITIRKLKPGVTSDAEIGPDSTPADNVEFIIREAESGAKENAIASALTEKGVKTPLGSLDEEEAKARREAARKRRKHGDTDTADCEWSSTVVRRILRDPRLAGFAIGPVDPKTKRREILRGEEGQPVRPHEGFMEPKRWYDLQALLDGRKRTLRLDRAGTLTFLGSWGVLRCGICDAGMTVSNSDESYVCNLRRSVGDAPKHVLRIKMKDADGVVAGRLWTRVAALDPDDEGDVELLLAAAERFAVQGADPEAAAELAEQEAQLEHVQQSMRELYRDRKDGLYEGPTGQAAFRDTIRKYQAHEKRCTARIDELKEAATSATRLPIEEWSAAGELDPLAEGGLWECQDVSERRAFLSLFVDSVTVGAATTKRGTAFERADGRVEVRWAEPKKDEEDNESATAY</sequence>
<gene>
    <name evidence="7" type="ORF">ACFP2V_15560</name>
</gene>
<dbReference type="InterPro" id="IPR006119">
    <property type="entry name" value="Resolv_N"/>
</dbReference>
<evidence type="ECO:0000256" key="2">
    <source>
        <dbReference type="ARBA" id="ARBA00023172"/>
    </source>
</evidence>
<dbReference type="InterPro" id="IPR036162">
    <property type="entry name" value="Resolvase-like_N_sf"/>
</dbReference>
<dbReference type="PROSITE" id="PS51737">
    <property type="entry name" value="RECOMBINASE_DNA_BIND"/>
    <property type="match status" value="1"/>
</dbReference>
<evidence type="ECO:0000256" key="4">
    <source>
        <dbReference type="SAM" id="MobiDB-lite"/>
    </source>
</evidence>
<keyword evidence="1" id="KW-0238">DNA-binding</keyword>
<dbReference type="SUPFAM" id="SSF53041">
    <property type="entry name" value="Resolvase-like"/>
    <property type="match status" value="1"/>
</dbReference>
<evidence type="ECO:0000313" key="7">
    <source>
        <dbReference type="EMBL" id="MFC5671487.1"/>
    </source>
</evidence>
<evidence type="ECO:0000256" key="3">
    <source>
        <dbReference type="SAM" id="Coils"/>
    </source>
</evidence>
<dbReference type="EMBL" id="JBHSPC010000038">
    <property type="protein sequence ID" value="MFC5671487.1"/>
    <property type="molecule type" value="Genomic_DNA"/>
</dbReference>
<reference evidence="8" key="1">
    <citation type="journal article" date="2019" name="Int. J. Syst. Evol. Microbiol.">
        <title>The Global Catalogue of Microorganisms (GCM) 10K type strain sequencing project: providing services to taxonomists for standard genome sequencing and annotation.</title>
        <authorList>
            <consortium name="The Broad Institute Genomics Platform"/>
            <consortium name="The Broad Institute Genome Sequencing Center for Infectious Disease"/>
            <person name="Wu L."/>
            <person name="Ma J."/>
        </authorList>
    </citation>
    <scope>NUCLEOTIDE SEQUENCE [LARGE SCALE GENOMIC DNA]</scope>
    <source>
        <strain evidence="8">JCM 13852</strain>
    </source>
</reference>
<dbReference type="PROSITE" id="PS51736">
    <property type="entry name" value="RECOMBINASES_3"/>
    <property type="match status" value="1"/>
</dbReference>
<proteinExistence type="predicted"/>
<dbReference type="PANTHER" id="PTHR30461:SF2">
    <property type="entry name" value="SERINE RECOMBINASE PINE-RELATED"/>
    <property type="match status" value="1"/>
</dbReference>
<dbReference type="Pfam" id="PF00239">
    <property type="entry name" value="Resolvase"/>
    <property type="match status" value="1"/>
</dbReference>
<dbReference type="InterPro" id="IPR011109">
    <property type="entry name" value="DNA_bind_recombinase_dom"/>
</dbReference>
<comment type="caution">
    <text evidence="7">The sequence shown here is derived from an EMBL/GenBank/DDBJ whole genome shotgun (WGS) entry which is preliminary data.</text>
</comment>
<feature type="region of interest" description="Disordered" evidence="4">
    <location>
        <begin position="19"/>
        <end position="40"/>
    </location>
</feature>
<keyword evidence="8" id="KW-1185">Reference proteome</keyword>
<feature type="domain" description="Resolvase/invertase-type recombinase catalytic" evidence="5">
    <location>
        <begin position="15"/>
        <end position="170"/>
    </location>
</feature>
<feature type="region of interest" description="Disordered" evidence="4">
    <location>
        <begin position="243"/>
        <end position="272"/>
    </location>
</feature>
<keyword evidence="2" id="KW-0233">DNA recombination</keyword>
<dbReference type="Gene3D" id="3.40.50.1390">
    <property type="entry name" value="Resolvase, N-terminal catalytic domain"/>
    <property type="match status" value="1"/>
</dbReference>
<dbReference type="SMART" id="SM00857">
    <property type="entry name" value="Resolvase"/>
    <property type="match status" value="1"/>
</dbReference>
<accession>A0ABW0XLM7</accession>
<keyword evidence="3" id="KW-0175">Coiled coil</keyword>
<dbReference type="Proteomes" id="UP001596183">
    <property type="component" value="Unassembled WGS sequence"/>
</dbReference>
<dbReference type="InterPro" id="IPR050639">
    <property type="entry name" value="SSR_resolvase"/>
</dbReference>
<dbReference type="Gene3D" id="3.90.1750.20">
    <property type="entry name" value="Putative Large Serine Recombinase, Chain B, Domain 2"/>
    <property type="match status" value="1"/>
</dbReference>
<dbReference type="Pfam" id="PF07508">
    <property type="entry name" value="Recombinase"/>
    <property type="match status" value="1"/>
</dbReference>
<name>A0ABW0XLM7_9ACTN</name>